<dbReference type="GO" id="GO:0044550">
    <property type="term" value="P:secondary metabolite biosynthetic process"/>
    <property type="evidence" value="ECO:0007669"/>
    <property type="project" value="UniProtKB-ARBA"/>
</dbReference>
<dbReference type="SUPFAM" id="SSF53474">
    <property type="entry name" value="alpha/beta-Hydrolases"/>
    <property type="match status" value="1"/>
</dbReference>
<dbReference type="InterPro" id="IPR020841">
    <property type="entry name" value="PKS_Beta-ketoAc_synthase_dom"/>
</dbReference>
<dbReference type="PROSITE" id="PS52019">
    <property type="entry name" value="PKS_MFAS_DH"/>
    <property type="match status" value="1"/>
</dbReference>
<dbReference type="Gene3D" id="3.40.47.10">
    <property type="match status" value="2"/>
</dbReference>
<dbReference type="InterPro" id="IPR042104">
    <property type="entry name" value="PKS_dehydratase_sf"/>
</dbReference>
<feature type="region of interest" description="Disordered" evidence="6">
    <location>
        <begin position="1085"/>
        <end position="1106"/>
    </location>
</feature>
<dbReference type="InterPro" id="IPR049551">
    <property type="entry name" value="PKS_DH_C"/>
</dbReference>
<dbReference type="InterPro" id="IPR006162">
    <property type="entry name" value="Ppantetheine_attach_site"/>
</dbReference>
<proteinExistence type="predicted"/>
<dbReference type="Proteomes" id="UP000799436">
    <property type="component" value="Unassembled WGS sequence"/>
</dbReference>
<sequence length="1701" mass="186300">MNIATYLASRYIAWKFCHAAINGALLCVTQLLQLFRYFEFGRGATELGVKTPVLGLCTGSLAAAAFAATGSLDDLELLAAPVVAMAFQLGVHAATAGDMLYQRTIIWQLAGIQDSLQAPVRVDLIINSLASQNVESVPSTISIDIVNPVTVTKTLVAALKSRNNAAVSSQDLLAAPTEDSTWNHCAPSFNNEPLAIVGMSGRFPDADSAEALWTILSEGKDTHKVVPQDRFNIKTHVDTNGRVKNASYTPYGCFIKRSGDFDPKFFNMSPKEALQTDPMQILALVTAYEALEQAGFVPNRTRSSALDRVGTFYGQTSDDYRDVNAYQDIGTYFITGGIRAFGPGRINYFFKFSGPSYSVDTACSSSLAAIQLACTAIWNGECDVAVAGGLSVLTSPDLFCGLSRGQFLSKTGSCKTFDNEADGYYPHDVGYIEMHGTGTQAGDGTEMHSVADVFARPARSQDNPLYVGAAKANVGHGEASSGVVSLIKSIMIMQKGVIPPHVGIKSQINANFPDLQALNIRIASRMTQLPTSRKPRTMLVNNFSAAGPKVALDEMAAKLSEKRVRHTQLRVPYAFHSAQVEPILQEFEELARSVRMTDAHTTIVSSTLGRVMSKDEKNDASYLSRHCRQAVRFKQAIQHAQDSGIIRATTTMVEFGPHPICSGMVKSTLGYETKSLHTLKRQQNPWKAIVGSLVSLHDEGFKINWSEYYRDFEASCRLIHLPAYAFDIKNYWIEYKNDWTLRKGEALPPAAPLPESTKSPLISSSVHRVVEDRASTNDPVVVFESDLSHIEMHTAIAGHRVNGASLCPFSLYADIALTIAKYIQQATGSGFFLDGYDVCDMDVHKPLLVAPNRKDERKWLKRWSHHLHFVDDRIRNLDDASENDKASTITKRLAYRLFASLVDYSSHYHRMNQVVFDSEGLEATAVVSLDPESDKTGFSFSPYNLDGLLHLSGLILNGNETFDHTKAVYNSHGWESLRLAKPLRVDADYKVYVKMLPTGKNMVAGNLYVISANEILAVCEGIRFQQVPRAVLNLLLPPADHRRTQKTTSVEAPEKTSRAAFNLQLSSADHKGSQAATRVNELKKIPPTARPMSPPKTPPTTSKVPESKRCLEVIATEIGLSAAEISPSDSLAELGVDSLMSLALAGRLKSECDIDIDHSKLMTCDTVADLLAHVSGKDNARSSYFSAAPPFKGDTCSIRYPPTPPLDDSLSDSTTIDSEGASTPMDSSGTDGETFNLIRITIIEETGIEPENLDFSTDLANLGVDSLMNLAILSKLRDQGVDLPTSFFLEHQTLEQIQRAVSRPTTPPVQPQQQVAKSITTPPSPSSPPPTNEDPIARHILLQKPQHPTSTSNKTFFLFPDGSGSPYAYTTLTHLHPSFTTYGLTSSFHSDPSAYTCGLENAVRIYLRTIKSIQPSGPYYLGGRSVGGVLAFEAARQLGEGQVGGLVLIDAPCPLTLPPMNGKLIGFLEEKGLFEGFENQSSRRGHVKMQKVLRHFEATVENLGRYRPRCISNSANTLIVWAREGVLSDENRDGASEFEGDPTAAWILDKRQGASDHGWRKLLPRADMEAVSVPGNHFSMMTGNHTASYVSDHWHILQLLVLPLLHSISSRDIDKPSNKRQTQARTNHRRPTTKALHNSSKSIMQFQTLATTILALLLAGKSTAEGCQDCGNEGDTCSFEYDGQCEPGWCERDWMNNIFCS</sequence>
<dbReference type="SMART" id="SM00824">
    <property type="entry name" value="PKS_TE"/>
    <property type="match status" value="1"/>
</dbReference>
<dbReference type="NCBIfam" id="TIGR04532">
    <property type="entry name" value="PT_fungal_PKS"/>
    <property type="match status" value="1"/>
</dbReference>
<dbReference type="GO" id="GO:0004315">
    <property type="term" value="F:3-oxoacyl-[acyl-carrier-protein] synthase activity"/>
    <property type="evidence" value="ECO:0007669"/>
    <property type="project" value="InterPro"/>
</dbReference>
<dbReference type="SUPFAM" id="SSF47336">
    <property type="entry name" value="ACP-like"/>
    <property type="match status" value="2"/>
</dbReference>
<dbReference type="Pfam" id="PF16073">
    <property type="entry name" value="SAT"/>
    <property type="match status" value="1"/>
</dbReference>
<evidence type="ECO:0000259" key="8">
    <source>
        <dbReference type="PROSITE" id="PS52004"/>
    </source>
</evidence>
<gene>
    <name evidence="10" type="ORF">EJ03DRAFT_338509</name>
</gene>
<dbReference type="InterPro" id="IPR020806">
    <property type="entry name" value="PKS_PP-bd"/>
</dbReference>
<dbReference type="PROSITE" id="PS00012">
    <property type="entry name" value="PHOSPHOPANTETHEINE"/>
    <property type="match status" value="1"/>
</dbReference>
<dbReference type="InterPro" id="IPR001031">
    <property type="entry name" value="Thioesterase"/>
</dbReference>
<dbReference type="InterPro" id="IPR032088">
    <property type="entry name" value="SAT"/>
</dbReference>
<dbReference type="GO" id="GO:0005886">
    <property type="term" value="C:plasma membrane"/>
    <property type="evidence" value="ECO:0007669"/>
    <property type="project" value="TreeGrafter"/>
</dbReference>
<feature type="compositionally biased region" description="Pro residues" evidence="6">
    <location>
        <begin position="1322"/>
        <end position="1332"/>
    </location>
</feature>
<name>A0A6G1L1X3_9PEZI</name>
<keyword evidence="3" id="KW-0808">Transferase</keyword>
<dbReference type="InterPro" id="IPR016035">
    <property type="entry name" value="Acyl_Trfase/lysoPLipase"/>
</dbReference>
<feature type="region of interest" description="N-terminal hotdog fold" evidence="5">
    <location>
        <begin position="767"/>
        <end position="874"/>
    </location>
</feature>
<feature type="domain" description="PKS/mFAS DH" evidence="9">
    <location>
        <begin position="767"/>
        <end position="1033"/>
    </location>
</feature>
<dbReference type="GO" id="GO:0031177">
    <property type="term" value="F:phosphopantetheine binding"/>
    <property type="evidence" value="ECO:0007669"/>
    <property type="project" value="InterPro"/>
</dbReference>
<dbReference type="GO" id="GO:0005737">
    <property type="term" value="C:cytoplasm"/>
    <property type="evidence" value="ECO:0007669"/>
    <property type="project" value="TreeGrafter"/>
</dbReference>
<evidence type="ECO:0000313" key="10">
    <source>
        <dbReference type="EMBL" id="KAF2766234.1"/>
    </source>
</evidence>
<feature type="compositionally biased region" description="Polar residues" evidence="6">
    <location>
        <begin position="1220"/>
        <end position="1231"/>
    </location>
</feature>
<dbReference type="InterPro" id="IPR014043">
    <property type="entry name" value="Acyl_transferase_dom"/>
</dbReference>
<evidence type="ECO:0000313" key="11">
    <source>
        <dbReference type="Proteomes" id="UP000799436"/>
    </source>
</evidence>
<dbReference type="Pfam" id="PF00698">
    <property type="entry name" value="Acyl_transf_1"/>
    <property type="match status" value="1"/>
</dbReference>
<reference evidence="10" key="1">
    <citation type="journal article" date="2020" name="Stud. Mycol.">
        <title>101 Dothideomycetes genomes: a test case for predicting lifestyles and emergence of pathogens.</title>
        <authorList>
            <person name="Haridas S."/>
            <person name="Albert R."/>
            <person name="Binder M."/>
            <person name="Bloem J."/>
            <person name="Labutti K."/>
            <person name="Salamov A."/>
            <person name="Andreopoulos B."/>
            <person name="Baker S."/>
            <person name="Barry K."/>
            <person name="Bills G."/>
            <person name="Bluhm B."/>
            <person name="Cannon C."/>
            <person name="Castanera R."/>
            <person name="Culley D."/>
            <person name="Daum C."/>
            <person name="Ezra D."/>
            <person name="Gonzalez J."/>
            <person name="Henrissat B."/>
            <person name="Kuo A."/>
            <person name="Liang C."/>
            <person name="Lipzen A."/>
            <person name="Lutzoni F."/>
            <person name="Magnuson J."/>
            <person name="Mondo S."/>
            <person name="Nolan M."/>
            <person name="Ohm R."/>
            <person name="Pangilinan J."/>
            <person name="Park H.-J."/>
            <person name="Ramirez L."/>
            <person name="Alfaro M."/>
            <person name="Sun H."/>
            <person name="Tritt A."/>
            <person name="Yoshinaga Y."/>
            <person name="Zwiers L.-H."/>
            <person name="Turgeon B."/>
            <person name="Goodwin S."/>
            <person name="Spatafora J."/>
            <person name="Crous P."/>
            <person name="Grigoriev I."/>
        </authorList>
    </citation>
    <scope>NUCLEOTIDE SEQUENCE</scope>
    <source>
        <strain evidence="10">CBS 116005</strain>
    </source>
</reference>
<evidence type="ECO:0000256" key="4">
    <source>
        <dbReference type="ARBA" id="ARBA00022737"/>
    </source>
</evidence>
<feature type="compositionally biased region" description="Pro residues" evidence="6">
    <location>
        <begin position="1088"/>
        <end position="1098"/>
    </location>
</feature>
<dbReference type="InterPro" id="IPR020802">
    <property type="entry name" value="TesA-like"/>
</dbReference>
<evidence type="ECO:0000256" key="1">
    <source>
        <dbReference type="ARBA" id="ARBA00022450"/>
    </source>
</evidence>
<dbReference type="InterPro" id="IPR030918">
    <property type="entry name" value="PT_fungal_PKS"/>
</dbReference>
<dbReference type="CDD" id="cd00833">
    <property type="entry name" value="PKS"/>
    <property type="match status" value="1"/>
</dbReference>
<dbReference type="Pfam" id="PF00109">
    <property type="entry name" value="ketoacyl-synt"/>
    <property type="match status" value="1"/>
</dbReference>
<evidence type="ECO:0000256" key="6">
    <source>
        <dbReference type="SAM" id="MobiDB-lite"/>
    </source>
</evidence>
<dbReference type="InterPro" id="IPR016039">
    <property type="entry name" value="Thiolase-like"/>
</dbReference>
<dbReference type="Pfam" id="PF00550">
    <property type="entry name" value="PP-binding"/>
    <property type="match status" value="2"/>
</dbReference>
<dbReference type="EMBL" id="ML995875">
    <property type="protein sequence ID" value="KAF2766234.1"/>
    <property type="molecule type" value="Genomic_DNA"/>
</dbReference>
<evidence type="ECO:0000256" key="3">
    <source>
        <dbReference type="ARBA" id="ARBA00022679"/>
    </source>
</evidence>
<dbReference type="PROSITE" id="PS00606">
    <property type="entry name" value="KS3_1"/>
    <property type="match status" value="1"/>
</dbReference>
<dbReference type="SMART" id="SM00823">
    <property type="entry name" value="PKS_PP"/>
    <property type="match status" value="2"/>
</dbReference>
<dbReference type="GO" id="GO:0004312">
    <property type="term" value="F:fatty acid synthase activity"/>
    <property type="evidence" value="ECO:0007669"/>
    <property type="project" value="TreeGrafter"/>
</dbReference>
<feature type="active site" description="Proton donor; for dehydratase activity" evidence="5">
    <location>
        <position position="946"/>
    </location>
</feature>
<feature type="compositionally biased region" description="Low complexity" evidence="6">
    <location>
        <begin position="1206"/>
        <end position="1218"/>
    </location>
</feature>
<dbReference type="Pfam" id="PF14765">
    <property type="entry name" value="PS-DH"/>
    <property type="match status" value="1"/>
</dbReference>
<dbReference type="Gene3D" id="1.10.1200.10">
    <property type="entry name" value="ACP-like"/>
    <property type="match status" value="2"/>
</dbReference>
<dbReference type="InterPro" id="IPR049900">
    <property type="entry name" value="PKS_mFAS_DH"/>
</dbReference>
<organism evidence="10 11">
    <name type="scientific">Teratosphaeria nubilosa</name>
    <dbReference type="NCBI Taxonomy" id="161662"/>
    <lineage>
        <taxon>Eukaryota</taxon>
        <taxon>Fungi</taxon>
        <taxon>Dikarya</taxon>
        <taxon>Ascomycota</taxon>
        <taxon>Pezizomycotina</taxon>
        <taxon>Dothideomycetes</taxon>
        <taxon>Dothideomycetidae</taxon>
        <taxon>Mycosphaerellales</taxon>
        <taxon>Teratosphaeriaceae</taxon>
        <taxon>Teratosphaeria</taxon>
    </lineage>
</organism>
<protein>
    <submittedName>
        <fullName evidence="10">Ketoacyl-synt-domain-containing protein</fullName>
    </submittedName>
</protein>
<keyword evidence="4" id="KW-0677">Repeat</keyword>
<keyword evidence="11" id="KW-1185">Reference proteome</keyword>
<dbReference type="OrthoDB" id="329835at2759"/>
<feature type="region of interest" description="C-terminal hotdog fold" evidence="5">
    <location>
        <begin position="886"/>
        <end position="1033"/>
    </location>
</feature>
<dbReference type="Gene3D" id="3.10.129.110">
    <property type="entry name" value="Polyketide synthase dehydratase"/>
    <property type="match status" value="2"/>
</dbReference>
<feature type="domain" description="Carrier" evidence="7">
    <location>
        <begin position="1232"/>
        <end position="1305"/>
    </location>
</feature>
<dbReference type="InterPro" id="IPR014030">
    <property type="entry name" value="Ketoacyl_synth_N"/>
</dbReference>
<dbReference type="PROSITE" id="PS52004">
    <property type="entry name" value="KS3_2"/>
    <property type="match status" value="1"/>
</dbReference>
<dbReference type="GO" id="GO:0006633">
    <property type="term" value="P:fatty acid biosynthetic process"/>
    <property type="evidence" value="ECO:0007669"/>
    <property type="project" value="InterPro"/>
</dbReference>
<keyword evidence="1" id="KW-0596">Phosphopantetheine</keyword>
<feature type="active site" description="Proton acceptor; for dehydratase activity" evidence="5">
    <location>
        <position position="799"/>
    </location>
</feature>
<feature type="domain" description="Carrier" evidence="7">
    <location>
        <begin position="1104"/>
        <end position="1178"/>
    </location>
</feature>
<feature type="region of interest" description="Disordered" evidence="6">
    <location>
        <begin position="1202"/>
        <end position="1231"/>
    </location>
</feature>
<dbReference type="Gene3D" id="3.30.70.3290">
    <property type="match status" value="1"/>
</dbReference>
<evidence type="ECO:0000259" key="7">
    <source>
        <dbReference type="PROSITE" id="PS50075"/>
    </source>
</evidence>
<dbReference type="SUPFAM" id="SSF52151">
    <property type="entry name" value="FabD/lysophospholipase-like"/>
    <property type="match status" value="1"/>
</dbReference>
<dbReference type="SMART" id="SM00825">
    <property type="entry name" value="PKS_KS"/>
    <property type="match status" value="1"/>
</dbReference>
<feature type="region of interest" description="Disordered" evidence="6">
    <location>
        <begin position="1612"/>
        <end position="1635"/>
    </location>
</feature>
<dbReference type="InterPro" id="IPR009081">
    <property type="entry name" value="PP-bd_ACP"/>
</dbReference>
<dbReference type="InterPro" id="IPR050091">
    <property type="entry name" value="PKS_NRPS_Biosynth_Enz"/>
</dbReference>
<evidence type="ECO:0000259" key="9">
    <source>
        <dbReference type="PROSITE" id="PS52019"/>
    </source>
</evidence>
<evidence type="ECO:0000256" key="2">
    <source>
        <dbReference type="ARBA" id="ARBA00022553"/>
    </source>
</evidence>
<accession>A0A6G1L1X3</accession>
<dbReference type="Gene3D" id="3.40.50.1820">
    <property type="entry name" value="alpha/beta hydrolase"/>
    <property type="match status" value="1"/>
</dbReference>
<dbReference type="PROSITE" id="PS50075">
    <property type="entry name" value="CARRIER"/>
    <property type="match status" value="2"/>
</dbReference>
<dbReference type="InterPro" id="IPR036736">
    <property type="entry name" value="ACP-like_sf"/>
</dbReference>
<dbReference type="InterPro" id="IPR018201">
    <property type="entry name" value="Ketoacyl_synth_AS"/>
</dbReference>
<dbReference type="Gene3D" id="3.40.366.10">
    <property type="entry name" value="Malonyl-Coenzyme A Acyl Carrier Protein, domain 2"/>
    <property type="match status" value="2"/>
</dbReference>
<feature type="domain" description="Ketosynthase family 3 (KS3)" evidence="8">
    <location>
        <begin position="191"/>
        <end position="556"/>
    </location>
</feature>
<evidence type="ECO:0000256" key="5">
    <source>
        <dbReference type="PROSITE-ProRule" id="PRU01363"/>
    </source>
</evidence>
<dbReference type="InterPro" id="IPR001227">
    <property type="entry name" value="Ac_transferase_dom_sf"/>
</dbReference>
<dbReference type="PANTHER" id="PTHR43775:SF37">
    <property type="entry name" value="SI:DKEY-61P9.11"/>
    <property type="match status" value="1"/>
</dbReference>
<dbReference type="InterPro" id="IPR029058">
    <property type="entry name" value="AB_hydrolase_fold"/>
</dbReference>
<dbReference type="SMART" id="SM00827">
    <property type="entry name" value="PKS_AT"/>
    <property type="match status" value="1"/>
</dbReference>
<dbReference type="PANTHER" id="PTHR43775">
    <property type="entry name" value="FATTY ACID SYNTHASE"/>
    <property type="match status" value="1"/>
</dbReference>
<feature type="region of interest" description="Disordered" evidence="6">
    <location>
        <begin position="1299"/>
        <end position="1335"/>
    </location>
</feature>
<dbReference type="SUPFAM" id="SSF53901">
    <property type="entry name" value="Thiolase-like"/>
    <property type="match status" value="2"/>
</dbReference>
<dbReference type="Pfam" id="PF00975">
    <property type="entry name" value="Thioesterase"/>
    <property type="match status" value="1"/>
</dbReference>
<keyword evidence="2" id="KW-0597">Phosphoprotein</keyword>